<keyword evidence="1" id="KW-0732">Signal</keyword>
<feature type="chain" id="PRO_5041366230" evidence="1">
    <location>
        <begin position="24"/>
        <end position="82"/>
    </location>
</feature>
<accession>A0AA38MEL8</accession>
<dbReference type="Proteomes" id="UP001168821">
    <property type="component" value="Unassembled WGS sequence"/>
</dbReference>
<feature type="signal peptide" evidence="1">
    <location>
        <begin position="1"/>
        <end position="23"/>
    </location>
</feature>
<dbReference type="EMBL" id="JALNTZ010000004">
    <property type="protein sequence ID" value="KAJ3653483.1"/>
    <property type="molecule type" value="Genomic_DNA"/>
</dbReference>
<dbReference type="AlphaFoldDB" id="A0AA38MEL8"/>
<organism evidence="2 3">
    <name type="scientific">Zophobas morio</name>
    <dbReference type="NCBI Taxonomy" id="2755281"/>
    <lineage>
        <taxon>Eukaryota</taxon>
        <taxon>Metazoa</taxon>
        <taxon>Ecdysozoa</taxon>
        <taxon>Arthropoda</taxon>
        <taxon>Hexapoda</taxon>
        <taxon>Insecta</taxon>
        <taxon>Pterygota</taxon>
        <taxon>Neoptera</taxon>
        <taxon>Endopterygota</taxon>
        <taxon>Coleoptera</taxon>
        <taxon>Polyphaga</taxon>
        <taxon>Cucujiformia</taxon>
        <taxon>Tenebrionidae</taxon>
        <taxon>Zophobas</taxon>
    </lineage>
</organism>
<gene>
    <name evidence="2" type="ORF">Zmor_012732</name>
</gene>
<proteinExistence type="predicted"/>
<evidence type="ECO:0000313" key="3">
    <source>
        <dbReference type="Proteomes" id="UP001168821"/>
    </source>
</evidence>
<protein>
    <submittedName>
        <fullName evidence="2">Uncharacterized protein</fullName>
    </submittedName>
</protein>
<comment type="caution">
    <text evidence="2">The sequence shown here is derived from an EMBL/GenBank/DDBJ whole genome shotgun (WGS) entry which is preliminary data.</text>
</comment>
<name>A0AA38MEL8_9CUCU</name>
<keyword evidence="3" id="KW-1185">Reference proteome</keyword>
<evidence type="ECO:0000313" key="2">
    <source>
        <dbReference type="EMBL" id="KAJ3653483.1"/>
    </source>
</evidence>
<evidence type="ECO:0000256" key="1">
    <source>
        <dbReference type="SAM" id="SignalP"/>
    </source>
</evidence>
<sequence>MLMQEVVCGVVLVFTSCIVYLSASPLDPVRHMKDFDLNSWIKYYEPAHYDPRSLVVQHNRIRRSVGQQQPHHVQLDIKGHNR</sequence>
<reference evidence="2" key="1">
    <citation type="journal article" date="2023" name="G3 (Bethesda)">
        <title>Whole genome assemblies of Zophobas morio and Tenebrio molitor.</title>
        <authorList>
            <person name="Kaur S."/>
            <person name="Stinson S.A."/>
            <person name="diCenzo G.C."/>
        </authorList>
    </citation>
    <scope>NUCLEOTIDE SEQUENCE</scope>
    <source>
        <strain evidence="2">QUZm001</strain>
    </source>
</reference>